<keyword evidence="1" id="KW-0805">Transcription regulation</keyword>
<dbReference type="CDD" id="cd00093">
    <property type="entry name" value="HTH_XRE"/>
    <property type="match status" value="1"/>
</dbReference>
<protein>
    <submittedName>
        <fullName evidence="5">Helix-turn-helix domain protein</fullName>
    </submittedName>
</protein>
<dbReference type="Proteomes" id="UP000199169">
    <property type="component" value="Unassembled WGS sequence"/>
</dbReference>
<organism evidence="5 6">
    <name type="scientific">Candidatus Accumulibacter aalborgensis</name>
    <dbReference type="NCBI Taxonomy" id="1860102"/>
    <lineage>
        <taxon>Bacteria</taxon>
        <taxon>Pseudomonadati</taxon>
        <taxon>Pseudomonadota</taxon>
        <taxon>Betaproteobacteria</taxon>
        <taxon>Candidatus Accumulibacter</taxon>
    </lineage>
</organism>
<dbReference type="InterPro" id="IPR010982">
    <property type="entry name" value="Lambda_DNA-bd_dom_sf"/>
</dbReference>
<reference evidence="6" key="1">
    <citation type="submission" date="2016-06" db="EMBL/GenBank/DDBJ databases">
        <authorList>
            <person name="McIlroy S.J."/>
            <person name="Karst S.M."/>
            <person name="Albertsen M."/>
        </authorList>
    </citation>
    <scope>NUCLEOTIDE SEQUENCE [LARGE SCALE GENOMIC DNA]</scope>
</reference>
<evidence type="ECO:0000256" key="1">
    <source>
        <dbReference type="ARBA" id="ARBA00023015"/>
    </source>
</evidence>
<dbReference type="GO" id="GO:0003677">
    <property type="term" value="F:DNA binding"/>
    <property type="evidence" value="ECO:0007669"/>
    <property type="project" value="UniProtKB-KW"/>
</dbReference>
<dbReference type="InterPro" id="IPR001387">
    <property type="entry name" value="Cro/C1-type_HTH"/>
</dbReference>
<dbReference type="RefSeq" id="WP_186408886.1">
    <property type="nucleotide sequence ID" value="NZ_FLQX01000152.1"/>
</dbReference>
<proteinExistence type="predicted"/>
<name>A0A1A8XX51_9PROT</name>
<dbReference type="SMART" id="SM00530">
    <property type="entry name" value="HTH_XRE"/>
    <property type="match status" value="1"/>
</dbReference>
<evidence type="ECO:0000256" key="2">
    <source>
        <dbReference type="ARBA" id="ARBA00023125"/>
    </source>
</evidence>
<keyword evidence="2" id="KW-0238">DNA-binding</keyword>
<dbReference type="PANTHER" id="PTHR36511">
    <property type="entry name" value="MERR FAMILY BACTERIAL REGULATORY PROTEIN"/>
    <property type="match status" value="1"/>
</dbReference>
<feature type="domain" description="HTH cro/C1-type" evidence="4">
    <location>
        <begin position="35"/>
        <end position="88"/>
    </location>
</feature>
<gene>
    <name evidence="5" type="ORF">ACCAA_720036</name>
</gene>
<sequence length="93" mass="10420">MDKEMEQFQNDLLESVRQMKGGKAARETHVDISPVAEARYRAGLSQSQFAALMGVSPRTLQDWEQGRRTPSGAAQTLLRVAEKHPEVLRELAL</sequence>
<accession>A0A1A8XX51</accession>
<evidence type="ECO:0000313" key="5">
    <source>
        <dbReference type="EMBL" id="SBT09564.1"/>
    </source>
</evidence>
<dbReference type="InterPro" id="IPR052359">
    <property type="entry name" value="HTH-type_reg/antitoxin"/>
</dbReference>
<evidence type="ECO:0000313" key="6">
    <source>
        <dbReference type="Proteomes" id="UP000199169"/>
    </source>
</evidence>
<dbReference type="STRING" id="1860102.ACCAA_720036"/>
<evidence type="ECO:0000256" key="3">
    <source>
        <dbReference type="ARBA" id="ARBA00023163"/>
    </source>
</evidence>
<dbReference type="EMBL" id="FLQX01000152">
    <property type="protein sequence ID" value="SBT09564.1"/>
    <property type="molecule type" value="Genomic_DNA"/>
</dbReference>
<dbReference type="Pfam" id="PF01381">
    <property type="entry name" value="HTH_3"/>
    <property type="match status" value="1"/>
</dbReference>
<dbReference type="PANTHER" id="PTHR36511:SF4">
    <property type="entry name" value="ANTITOXIN MQSA"/>
    <property type="match status" value="1"/>
</dbReference>
<keyword evidence="6" id="KW-1185">Reference proteome</keyword>
<dbReference type="PROSITE" id="PS50943">
    <property type="entry name" value="HTH_CROC1"/>
    <property type="match status" value="1"/>
</dbReference>
<evidence type="ECO:0000259" key="4">
    <source>
        <dbReference type="PROSITE" id="PS50943"/>
    </source>
</evidence>
<dbReference type="SUPFAM" id="SSF47413">
    <property type="entry name" value="lambda repressor-like DNA-binding domains"/>
    <property type="match status" value="1"/>
</dbReference>
<dbReference type="AlphaFoldDB" id="A0A1A8XX51"/>
<dbReference type="Gene3D" id="1.10.260.40">
    <property type="entry name" value="lambda repressor-like DNA-binding domains"/>
    <property type="match status" value="1"/>
</dbReference>
<keyword evidence="3" id="KW-0804">Transcription</keyword>